<evidence type="ECO:0000256" key="8">
    <source>
        <dbReference type="ARBA" id="ARBA00039421"/>
    </source>
</evidence>
<evidence type="ECO:0000256" key="3">
    <source>
        <dbReference type="ARBA" id="ARBA00022692"/>
    </source>
</evidence>
<keyword evidence="10" id="KW-1185">Reference proteome</keyword>
<keyword evidence="5" id="KW-0350">Heme biosynthesis</keyword>
<comment type="function">
    <text evidence="7">Required for normal heme biosynthesis.</text>
</comment>
<dbReference type="InterPro" id="IPR044890">
    <property type="entry name" value="TMEM14_sf"/>
</dbReference>
<dbReference type="GO" id="GO:0070453">
    <property type="term" value="P:regulation of heme biosynthetic process"/>
    <property type="evidence" value="ECO:0007669"/>
    <property type="project" value="TreeGrafter"/>
</dbReference>
<evidence type="ECO:0000313" key="10">
    <source>
        <dbReference type="Proteomes" id="UP000518266"/>
    </source>
</evidence>
<comment type="caution">
    <text evidence="9">The sequence shown here is derived from an EMBL/GenBank/DDBJ whole genome shotgun (WGS) entry which is preliminary data.</text>
</comment>
<comment type="subcellular location">
    <subcellularLocation>
        <location evidence="1">Membrane</location>
        <topology evidence="1">Multi-pass membrane protein</topology>
    </subcellularLocation>
</comment>
<dbReference type="InterPro" id="IPR005349">
    <property type="entry name" value="TMEM14"/>
</dbReference>
<organism evidence="9 10">
    <name type="scientific">Dissostichus mawsoni</name>
    <name type="common">Antarctic cod</name>
    <dbReference type="NCBI Taxonomy" id="36200"/>
    <lineage>
        <taxon>Eukaryota</taxon>
        <taxon>Metazoa</taxon>
        <taxon>Chordata</taxon>
        <taxon>Craniata</taxon>
        <taxon>Vertebrata</taxon>
        <taxon>Euteleostomi</taxon>
        <taxon>Actinopterygii</taxon>
        <taxon>Neopterygii</taxon>
        <taxon>Teleostei</taxon>
        <taxon>Neoteleostei</taxon>
        <taxon>Acanthomorphata</taxon>
        <taxon>Eupercaria</taxon>
        <taxon>Perciformes</taxon>
        <taxon>Notothenioidei</taxon>
        <taxon>Nototheniidae</taxon>
        <taxon>Dissostichus</taxon>
    </lineage>
</organism>
<keyword evidence="3" id="KW-0812">Transmembrane</keyword>
<evidence type="ECO:0000313" key="9">
    <source>
        <dbReference type="EMBL" id="KAF3836053.1"/>
    </source>
</evidence>
<evidence type="ECO:0000256" key="5">
    <source>
        <dbReference type="ARBA" id="ARBA00023133"/>
    </source>
</evidence>
<evidence type="ECO:0000256" key="4">
    <source>
        <dbReference type="ARBA" id="ARBA00022989"/>
    </source>
</evidence>
<protein>
    <recommendedName>
        <fullName evidence="8">Transmembrane protein 14C</fullName>
    </recommendedName>
</protein>
<evidence type="ECO:0000256" key="6">
    <source>
        <dbReference type="ARBA" id="ARBA00023136"/>
    </source>
</evidence>
<dbReference type="EMBL" id="JAAKFY010000024">
    <property type="protein sequence ID" value="KAF3836053.1"/>
    <property type="molecule type" value="Genomic_DNA"/>
</dbReference>
<dbReference type="PANTHER" id="PTHR12668">
    <property type="entry name" value="TRANSMEMBRANE PROTEIN 14, 15"/>
    <property type="match status" value="1"/>
</dbReference>
<dbReference type="AlphaFoldDB" id="A0A7J5XGT9"/>
<keyword evidence="6" id="KW-0472">Membrane</keyword>
<dbReference type="GO" id="GO:0031966">
    <property type="term" value="C:mitochondrial membrane"/>
    <property type="evidence" value="ECO:0007669"/>
    <property type="project" value="TreeGrafter"/>
</dbReference>
<dbReference type="PANTHER" id="PTHR12668:SF4">
    <property type="entry name" value="TRANSMEMBRANE PROTEIN 14C-RELATED"/>
    <property type="match status" value="1"/>
</dbReference>
<dbReference type="Pfam" id="PF03647">
    <property type="entry name" value="Tmemb_14"/>
    <property type="match status" value="1"/>
</dbReference>
<comment type="similarity">
    <text evidence="2">Belongs to the TMEM14 family.</text>
</comment>
<evidence type="ECO:0000256" key="1">
    <source>
        <dbReference type="ARBA" id="ARBA00004141"/>
    </source>
</evidence>
<dbReference type="Gene3D" id="1.10.10.1740">
    <property type="entry name" value="Transmembrane protein 14-like"/>
    <property type="match status" value="1"/>
</dbReference>
<evidence type="ECO:0000256" key="7">
    <source>
        <dbReference type="ARBA" id="ARBA00037428"/>
    </source>
</evidence>
<evidence type="ECO:0000256" key="2">
    <source>
        <dbReference type="ARBA" id="ARBA00007590"/>
    </source>
</evidence>
<dbReference type="FunFam" id="1.10.10.1740:FF:000002">
    <property type="entry name" value="Transmembrane protein 14C"/>
    <property type="match status" value="1"/>
</dbReference>
<reference evidence="9 10" key="1">
    <citation type="submission" date="2020-03" db="EMBL/GenBank/DDBJ databases">
        <title>Dissostichus mawsoni Genome sequencing and assembly.</title>
        <authorList>
            <person name="Park H."/>
        </authorList>
    </citation>
    <scope>NUCLEOTIDE SEQUENCE [LARGE SCALE GENOMIC DNA]</scope>
    <source>
        <strain evidence="9">DM0001</strain>
        <tissue evidence="9">Muscle</tissue>
    </source>
</reference>
<keyword evidence="4" id="KW-1133">Transmembrane helix</keyword>
<sequence length="304" mass="32428">MAPAIRYVPQKQDDNPSENKWLDPALHQHLLPNHYGLHFPSGTLPRYVCTTKLCSVENRLPCVDSNRGQTESKVVSNMSVDWVGYGYAALIASGGVIGYVKAGSVPSLAAGVLFGGLAGFGAYQISNDPKQVWVSLATSGALTGVMGKRFYGSRKFMPAGLMAAASLVMVGKLGLSLLQKPQESCIPESIKQEKLYDLSDLPSSTIFGCPVHPAVDRLHGGGSAEEIPRSLPQGRVAAPLHLSPVCPPLQALVIWRNMQSSPALALVTDNPPPIGASGLFTVFEEFSHKSRSVKPLNSLSPEEV</sequence>
<dbReference type="GO" id="GO:0006783">
    <property type="term" value="P:heme biosynthetic process"/>
    <property type="evidence" value="ECO:0007669"/>
    <property type="project" value="UniProtKB-KW"/>
</dbReference>
<proteinExistence type="inferred from homology"/>
<name>A0A7J5XGT9_DISMA</name>
<gene>
    <name evidence="9" type="ORF">F7725_028611</name>
</gene>
<dbReference type="OrthoDB" id="5620at2759"/>
<dbReference type="Proteomes" id="UP000518266">
    <property type="component" value="Unassembled WGS sequence"/>
</dbReference>
<accession>A0A7J5XGT9</accession>